<evidence type="ECO:0000259" key="10">
    <source>
        <dbReference type="PROSITE" id="PS50893"/>
    </source>
</evidence>
<keyword evidence="7 9" id="KW-0472">Membrane</keyword>
<dbReference type="Proteomes" id="UP000077202">
    <property type="component" value="Unassembled WGS sequence"/>
</dbReference>
<accession>A0A176W4C0</accession>
<dbReference type="Pfam" id="PF00005">
    <property type="entry name" value="ABC_tran"/>
    <property type="match status" value="1"/>
</dbReference>
<evidence type="ECO:0000313" key="13">
    <source>
        <dbReference type="Proteomes" id="UP000077202"/>
    </source>
</evidence>
<keyword evidence="5" id="KW-0067">ATP-binding</keyword>
<dbReference type="InterPro" id="IPR050352">
    <property type="entry name" value="ABCG_transporters"/>
</dbReference>
<reference evidence="14" key="3">
    <citation type="journal article" date="2020" name="Curr. Biol.">
        <title>Chromatin organization in early land plants reveals an ancestral association between H3K27me3, transposons, and constitutive heterochromatin.</title>
        <authorList>
            <person name="Montgomery S.A."/>
            <person name="Tanizawa Y."/>
            <person name="Galik B."/>
            <person name="Wang N."/>
            <person name="Ito T."/>
            <person name="Mochizuki T."/>
            <person name="Akimcheva S."/>
            <person name="Bowman J.L."/>
            <person name="Cognat V."/>
            <person name="Marechal-Drouard L."/>
            <person name="Ekker H."/>
            <person name="Hong S.F."/>
            <person name="Kohchi T."/>
            <person name="Lin S.S."/>
            <person name="Liu L.D."/>
            <person name="Nakamura Y."/>
            <person name="Valeeva L.R."/>
            <person name="Shakirov E.V."/>
            <person name="Shippen D.E."/>
            <person name="Wei W.L."/>
            <person name="Yagura M."/>
            <person name="Yamaoka S."/>
            <person name="Yamato K.T."/>
            <person name="Liu C."/>
            <person name="Berger F."/>
        </authorList>
    </citation>
    <scope>NUCLEOTIDE SEQUENCE [LARGE SCALE GENOMIC DNA]</scope>
    <source>
        <strain evidence="14">Tak-1</strain>
    </source>
</reference>
<dbReference type="InterPro" id="IPR027417">
    <property type="entry name" value="P-loop_NTPase"/>
</dbReference>
<name>A0A176W4C0_MARPO</name>
<evidence type="ECO:0000313" key="14">
    <source>
        <dbReference type="Proteomes" id="UP001162541"/>
    </source>
</evidence>
<dbReference type="CDD" id="cd03213">
    <property type="entry name" value="ABCG_EPDR"/>
    <property type="match status" value="1"/>
</dbReference>
<gene>
    <name evidence="12" type="ORF">AXG93_3911s1760</name>
    <name evidence="11" type="ORF">Mp_1g25240</name>
</gene>
<protein>
    <recommendedName>
        <fullName evidence="10">ABC transporter domain-containing protein</fullName>
    </recommendedName>
</protein>
<dbReference type="Proteomes" id="UP001162541">
    <property type="component" value="Chromosome 1"/>
</dbReference>
<organism evidence="12 13">
    <name type="scientific">Marchantia polymorpha subsp. ruderalis</name>
    <dbReference type="NCBI Taxonomy" id="1480154"/>
    <lineage>
        <taxon>Eukaryota</taxon>
        <taxon>Viridiplantae</taxon>
        <taxon>Streptophyta</taxon>
        <taxon>Embryophyta</taxon>
        <taxon>Marchantiophyta</taxon>
        <taxon>Marchantiopsida</taxon>
        <taxon>Marchantiidae</taxon>
        <taxon>Marchantiales</taxon>
        <taxon>Marchantiaceae</taxon>
        <taxon>Marchantia</taxon>
    </lineage>
</organism>
<evidence type="ECO:0000313" key="12">
    <source>
        <dbReference type="EMBL" id="OAE27493.1"/>
    </source>
</evidence>
<dbReference type="Pfam" id="PF19055">
    <property type="entry name" value="ABC2_membrane_7"/>
    <property type="match status" value="1"/>
</dbReference>
<feature type="transmembrane region" description="Helical" evidence="9">
    <location>
        <begin position="524"/>
        <end position="544"/>
    </location>
</feature>
<dbReference type="PROSITE" id="PS00211">
    <property type="entry name" value="ABC_TRANSPORTER_1"/>
    <property type="match status" value="1"/>
</dbReference>
<dbReference type="InterPro" id="IPR017871">
    <property type="entry name" value="ABC_transporter-like_CS"/>
</dbReference>
<dbReference type="InterPro" id="IPR013525">
    <property type="entry name" value="ABC2_TM"/>
</dbReference>
<dbReference type="SMART" id="SM00382">
    <property type="entry name" value="AAA"/>
    <property type="match status" value="1"/>
</dbReference>
<evidence type="ECO:0000256" key="5">
    <source>
        <dbReference type="ARBA" id="ARBA00022840"/>
    </source>
</evidence>
<dbReference type="InterPro" id="IPR043926">
    <property type="entry name" value="ABCG_dom"/>
</dbReference>
<dbReference type="FunFam" id="3.40.50.300:FF:001473">
    <property type="entry name" value="ATP-binding cassette transporter"/>
    <property type="match status" value="1"/>
</dbReference>
<dbReference type="PANTHER" id="PTHR48041:SF134">
    <property type="entry name" value="ABC TRANSPORTER G FAMILY"/>
    <property type="match status" value="1"/>
</dbReference>
<dbReference type="GO" id="GO:0016020">
    <property type="term" value="C:membrane"/>
    <property type="evidence" value="ECO:0007669"/>
    <property type="project" value="UniProtKB-SubCell"/>
</dbReference>
<feature type="domain" description="ABC transporter" evidence="10">
    <location>
        <begin position="54"/>
        <end position="302"/>
    </location>
</feature>
<dbReference type="PANTHER" id="PTHR48041">
    <property type="entry name" value="ABC TRANSPORTER G FAMILY MEMBER 28"/>
    <property type="match status" value="1"/>
</dbReference>
<feature type="transmembrane region" description="Helical" evidence="9">
    <location>
        <begin position="610"/>
        <end position="635"/>
    </location>
</feature>
<comment type="subcellular location">
    <subcellularLocation>
        <location evidence="1">Membrane</location>
        <topology evidence="1">Multi-pass membrane protein</topology>
    </subcellularLocation>
</comment>
<dbReference type="GO" id="GO:0140359">
    <property type="term" value="F:ABC-type transporter activity"/>
    <property type="evidence" value="ECO:0007669"/>
    <property type="project" value="InterPro"/>
</dbReference>
<feature type="transmembrane region" description="Helical" evidence="9">
    <location>
        <begin position="390"/>
        <end position="410"/>
    </location>
</feature>
<evidence type="ECO:0000256" key="1">
    <source>
        <dbReference type="ARBA" id="ARBA00004141"/>
    </source>
</evidence>
<evidence type="ECO:0000256" key="3">
    <source>
        <dbReference type="ARBA" id="ARBA00022692"/>
    </source>
</evidence>
<keyword evidence="6 9" id="KW-1133">Transmembrane helix</keyword>
<sequence length="641" mass="72073">MELALEEPVSRTSRSFREEQVSRTSRSFRRDQPVAPSDFIDEGWDVSESPTYSLQVKNLSYKVAVKNNGEGPGQKILLNDICVEAFAGELLAIVGPSGSGKTTFLDALAGRIVRESLEGEILVNGHPINNSFRRISGYVMQDDALFPMLTVRETLLISARLRLPASMPLKEKKLRVDNMIAQLGLENCANTRVGNEKVRGVSGGERRRVSIGSDLIHDPAVIFLDEPTSGLDSTSALNVMQVLSRMAKTGKRTVILTIHQPSFRILETIDRVVVLGRGSVLYEGALQQLKRYFGPLGRTMPEDVNVLEFALDTIEDFQKSPAGLEPLIKLQLESRKLEVEKGEKREERKVQVGPGGASSSYPEYATSFLAQCYILTGRNLKNVLRTPELFVSRVMAMLLVAITLGTLFLNSKVSERGIRQRTGFISFTLALLIFWSMEAMAAFIEERQIFIRETSRGAYRVGAFVVAKDVTMIPLLLLLGTIFSVISYFLVDLVREAPEFFLFTFTCFLVLCTAYSYVSFVSTLVPNFAIGTSICSTTISYMFLFSGFFIERTAIPKYWIWLHYISLFKYPYEVMLQNEFGSKHFENTIWYGDVDSNTVLSNLGAGKVHIWVNLVAMLGIFVGYRLFFWFSLSFFNRSVRK</sequence>
<dbReference type="InterPro" id="IPR003439">
    <property type="entry name" value="ABC_transporter-like_ATP-bd"/>
</dbReference>
<feature type="transmembrane region" description="Helical" evidence="9">
    <location>
        <begin position="472"/>
        <end position="491"/>
    </location>
</feature>
<dbReference type="Pfam" id="PF01061">
    <property type="entry name" value="ABC2_membrane"/>
    <property type="match status" value="1"/>
</dbReference>
<evidence type="ECO:0000313" key="11">
    <source>
        <dbReference type="EMBL" id="BBM99967.1"/>
    </source>
</evidence>
<reference evidence="11" key="2">
    <citation type="journal article" date="2019" name="Curr. Biol.">
        <title>Chromatin organization in early land plants reveals an ancestral association between H3K27me3, transposons, and constitutive heterochromatin.</title>
        <authorList>
            <person name="Montgomery S.A."/>
            <person name="Tanizawa Y."/>
            <person name="Galik B."/>
            <person name="Wang N."/>
            <person name="Ito T."/>
            <person name="Mochizuki T."/>
            <person name="Akimcheva S."/>
            <person name="Bowman J."/>
            <person name="Cognat V."/>
            <person name="Drouard L."/>
            <person name="Ekker H."/>
            <person name="Houng S."/>
            <person name="Kohchi T."/>
            <person name="Lin S."/>
            <person name="Liu L.D."/>
            <person name="Nakamura Y."/>
            <person name="Valeeva L.R."/>
            <person name="Shakirov E.V."/>
            <person name="Shippen D.E."/>
            <person name="Wei W."/>
            <person name="Yagura M."/>
            <person name="Yamaoka S."/>
            <person name="Yamato K.T."/>
            <person name="Liu C."/>
            <person name="Berger F."/>
        </authorList>
    </citation>
    <scope>NUCLEOTIDE SEQUENCE [LARGE SCALE GENOMIC DNA]</scope>
    <source>
        <strain evidence="11">Tak-1</strain>
    </source>
</reference>
<dbReference type="GO" id="GO:0005524">
    <property type="term" value="F:ATP binding"/>
    <property type="evidence" value="ECO:0007669"/>
    <property type="project" value="UniProtKB-KW"/>
</dbReference>
<dbReference type="AlphaFoldDB" id="A0A176W4C0"/>
<reference evidence="12 13" key="1">
    <citation type="submission" date="2016-03" db="EMBL/GenBank/DDBJ databases">
        <title>Mechanisms controlling the formation of the plant cell surface in tip-growing cells are functionally conserved among land plants.</title>
        <authorList>
            <person name="Honkanen S."/>
            <person name="Jones V.A."/>
            <person name="Morieri G."/>
            <person name="Champion C."/>
            <person name="Hetherington A.J."/>
            <person name="Kelly S."/>
            <person name="Saint-Marcoux D."/>
            <person name="Proust H."/>
            <person name="Prescott H."/>
            <person name="Dolan L."/>
        </authorList>
    </citation>
    <scope>NUCLEOTIDE SEQUENCE [LARGE SCALE GENOMIC DNA]</scope>
    <source>
        <strain evidence="13">cv. Tak-1 and cv. Tak-2</strain>
        <tissue evidence="12">Whole gametophyte</tissue>
    </source>
</reference>
<dbReference type="SUPFAM" id="SSF52540">
    <property type="entry name" value="P-loop containing nucleoside triphosphate hydrolases"/>
    <property type="match status" value="1"/>
</dbReference>
<dbReference type="InterPro" id="IPR003593">
    <property type="entry name" value="AAA+_ATPase"/>
</dbReference>
<evidence type="ECO:0000256" key="2">
    <source>
        <dbReference type="ARBA" id="ARBA00022448"/>
    </source>
</evidence>
<dbReference type="EMBL" id="AP019866">
    <property type="protein sequence ID" value="BBM99967.1"/>
    <property type="molecule type" value="Genomic_DNA"/>
</dbReference>
<keyword evidence="2" id="KW-0813">Transport</keyword>
<evidence type="ECO:0000256" key="9">
    <source>
        <dbReference type="SAM" id="Phobius"/>
    </source>
</evidence>
<evidence type="ECO:0000256" key="7">
    <source>
        <dbReference type="ARBA" id="ARBA00023136"/>
    </source>
</evidence>
<proteinExistence type="predicted"/>
<feature type="region of interest" description="Disordered" evidence="8">
    <location>
        <begin position="1"/>
        <end position="34"/>
    </location>
</feature>
<dbReference type="GO" id="GO:0016887">
    <property type="term" value="F:ATP hydrolysis activity"/>
    <property type="evidence" value="ECO:0007669"/>
    <property type="project" value="InterPro"/>
</dbReference>
<evidence type="ECO:0000256" key="4">
    <source>
        <dbReference type="ARBA" id="ARBA00022741"/>
    </source>
</evidence>
<feature type="transmembrane region" description="Helical" evidence="9">
    <location>
        <begin position="422"/>
        <end position="444"/>
    </location>
</feature>
<dbReference type="Gene3D" id="3.40.50.300">
    <property type="entry name" value="P-loop containing nucleotide triphosphate hydrolases"/>
    <property type="match status" value="1"/>
</dbReference>
<evidence type="ECO:0000256" key="6">
    <source>
        <dbReference type="ARBA" id="ARBA00022989"/>
    </source>
</evidence>
<keyword evidence="13" id="KW-1185">Reference proteome</keyword>
<dbReference type="PROSITE" id="PS50893">
    <property type="entry name" value="ABC_TRANSPORTER_2"/>
    <property type="match status" value="1"/>
</dbReference>
<keyword evidence="3 9" id="KW-0812">Transmembrane</keyword>
<dbReference type="EMBL" id="LVLJ01001899">
    <property type="protein sequence ID" value="OAE27493.1"/>
    <property type="molecule type" value="Genomic_DNA"/>
</dbReference>
<feature type="transmembrane region" description="Helical" evidence="9">
    <location>
        <begin position="500"/>
        <end position="518"/>
    </location>
</feature>
<keyword evidence="4" id="KW-0547">Nucleotide-binding</keyword>
<evidence type="ECO:0000256" key="8">
    <source>
        <dbReference type="SAM" id="MobiDB-lite"/>
    </source>
</evidence>